<evidence type="ECO:0000256" key="6">
    <source>
        <dbReference type="ARBA" id="ARBA00023157"/>
    </source>
</evidence>
<evidence type="ECO:0000256" key="3">
    <source>
        <dbReference type="ARBA" id="ARBA00022525"/>
    </source>
</evidence>
<keyword evidence="10" id="KW-1185">Reference proteome</keyword>
<evidence type="ECO:0000256" key="1">
    <source>
        <dbReference type="ARBA" id="ARBA00004613"/>
    </source>
</evidence>
<reference evidence="9 10" key="1">
    <citation type="submission" date="2022-03" db="EMBL/GenBank/DDBJ databases">
        <authorList>
            <person name="Nunn A."/>
            <person name="Chopra R."/>
            <person name="Nunn A."/>
            <person name="Contreras Garrido A."/>
        </authorList>
    </citation>
    <scope>NUCLEOTIDE SEQUENCE [LARGE SCALE GENOMIC DNA]</scope>
</reference>
<comment type="function">
    <text evidence="7">Cell signaling peptide that may regulate plant stress, growth, and development. Mediates a rapid alkalinization of extracellular space by mediating a transient increase in the cytoplasmic Ca(2+) concentration leading to a calcium-dependent signaling events through a cell surface receptor and a concomitant activation of some intracellular mitogen-activated protein kinases.</text>
</comment>
<accession>A0AAU9STU7</accession>
<evidence type="ECO:0000256" key="2">
    <source>
        <dbReference type="ARBA" id="ARBA00009178"/>
    </source>
</evidence>
<dbReference type="InterPro" id="IPR008801">
    <property type="entry name" value="RALF"/>
</dbReference>
<evidence type="ECO:0000313" key="9">
    <source>
        <dbReference type="EMBL" id="CAH2072516.1"/>
    </source>
</evidence>
<dbReference type="PANTHER" id="PTHR34270">
    <property type="entry name" value="PROTEIN RALF-LIKE 15-RELATED"/>
    <property type="match status" value="1"/>
</dbReference>
<dbReference type="GO" id="GO:0005179">
    <property type="term" value="F:hormone activity"/>
    <property type="evidence" value="ECO:0007669"/>
    <property type="project" value="UniProtKB-KW"/>
</dbReference>
<sequence length="80" mass="9047">MRAMLVVAMLIVCIFFSRSNCEKKRYIRYPAIHRRGDGAAGCNPKYRSTCTPKLPSHPYSRGCTTATKCRRTPPIRASII</sequence>
<gene>
    <name evidence="9" type="ORF">TAV2_LOCUS20364</name>
</gene>
<evidence type="ECO:0000256" key="5">
    <source>
        <dbReference type="ARBA" id="ARBA00022729"/>
    </source>
</evidence>
<dbReference type="Proteomes" id="UP000836841">
    <property type="component" value="Chromosome 6"/>
</dbReference>
<evidence type="ECO:0008006" key="11">
    <source>
        <dbReference type="Google" id="ProtNLM"/>
    </source>
</evidence>
<dbReference type="PANTHER" id="PTHR34270:SF3">
    <property type="entry name" value="PROTEIN RALF-LIKE 16-RELATED"/>
    <property type="match status" value="1"/>
</dbReference>
<keyword evidence="5 8" id="KW-0732">Signal</keyword>
<keyword evidence="4" id="KW-0372">Hormone</keyword>
<comment type="subcellular location">
    <subcellularLocation>
        <location evidence="1">Secreted</location>
    </subcellularLocation>
</comment>
<evidence type="ECO:0000313" key="10">
    <source>
        <dbReference type="Proteomes" id="UP000836841"/>
    </source>
</evidence>
<dbReference type="EMBL" id="OU466862">
    <property type="protein sequence ID" value="CAH2072516.1"/>
    <property type="molecule type" value="Genomic_DNA"/>
</dbReference>
<organism evidence="9 10">
    <name type="scientific">Thlaspi arvense</name>
    <name type="common">Field penny-cress</name>
    <dbReference type="NCBI Taxonomy" id="13288"/>
    <lineage>
        <taxon>Eukaryota</taxon>
        <taxon>Viridiplantae</taxon>
        <taxon>Streptophyta</taxon>
        <taxon>Embryophyta</taxon>
        <taxon>Tracheophyta</taxon>
        <taxon>Spermatophyta</taxon>
        <taxon>Magnoliopsida</taxon>
        <taxon>eudicotyledons</taxon>
        <taxon>Gunneridae</taxon>
        <taxon>Pentapetalae</taxon>
        <taxon>rosids</taxon>
        <taxon>malvids</taxon>
        <taxon>Brassicales</taxon>
        <taxon>Brassicaceae</taxon>
        <taxon>Thlaspideae</taxon>
        <taxon>Thlaspi</taxon>
    </lineage>
</organism>
<protein>
    <recommendedName>
        <fullName evidence="11">Rapid alkalinization factor</fullName>
    </recommendedName>
</protein>
<evidence type="ECO:0000256" key="4">
    <source>
        <dbReference type="ARBA" id="ARBA00022702"/>
    </source>
</evidence>
<comment type="similarity">
    <text evidence="2">Belongs to the plant rapid alkalinization factor (RALF) family.</text>
</comment>
<keyword evidence="6" id="KW-1015">Disulfide bond</keyword>
<evidence type="ECO:0000256" key="8">
    <source>
        <dbReference type="SAM" id="SignalP"/>
    </source>
</evidence>
<proteinExistence type="inferred from homology"/>
<name>A0AAU9STU7_THLAR</name>
<dbReference type="GO" id="GO:0005576">
    <property type="term" value="C:extracellular region"/>
    <property type="evidence" value="ECO:0007669"/>
    <property type="project" value="UniProtKB-SubCell"/>
</dbReference>
<dbReference type="Pfam" id="PF05498">
    <property type="entry name" value="RALF"/>
    <property type="match status" value="1"/>
</dbReference>
<feature type="chain" id="PRO_5044021062" description="Rapid alkalinization factor" evidence="8">
    <location>
        <begin position="22"/>
        <end position="80"/>
    </location>
</feature>
<dbReference type="GO" id="GO:0040008">
    <property type="term" value="P:regulation of growth"/>
    <property type="evidence" value="ECO:0007669"/>
    <property type="project" value="UniProtKB-ARBA"/>
</dbReference>
<dbReference type="AlphaFoldDB" id="A0AAU9STU7"/>
<keyword evidence="3" id="KW-0964">Secreted</keyword>
<evidence type="ECO:0000256" key="7">
    <source>
        <dbReference type="ARBA" id="ARBA00037228"/>
    </source>
</evidence>
<feature type="signal peptide" evidence="8">
    <location>
        <begin position="1"/>
        <end position="21"/>
    </location>
</feature>